<dbReference type="Gene3D" id="3.90.550.10">
    <property type="entry name" value="Spore Coat Polysaccharide Biosynthesis Protein SpsA, Chain A"/>
    <property type="match status" value="1"/>
</dbReference>
<accession>A0A5C4LLX0</accession>
<protein>
    <submittedName>
        <fullName evidence="8">Glycosyltransferase</fullName>
    </submittedName>
</protein>
<dbReference type="GO" id="GO:0016757">
    <property type="term" value="F:glycosyltransferase activity"/>
    <property type="evidence" value="ECO:0007669"/>
    <property type="project" value="UniProtKB-KW"/>
</dbReference>
<feature type="region of interest" description="Disordered" evidence="6">
    <location>
        <begin position="1"/>
        <end position="39"/>
    </location>
</feature>
<keyword evidence="9" id="KW-1185">Reference proteome</keyword>
<evidence type="ECO:0000313" key="9">
    <source>
        <dbReference type="Proteomes" id="UP000305267"/>
    </source>
</evidence>
<dbReference type="EMBL" id="VDDA01000001">
    <property type="protein sequence ID" value="TNC15759.1"/>
    <property type="molecule type" value="Genomic_DNA"/>
</dbReference>
<dbReference type="PANTHER" id="PTHR43646:SF2">
    <property type="entry name" value="GLYCOSYLTRANSFERASE 2-LIKE DOMAIN-CONTAINING PROTEIN"/>
    <property type="match status" value="1"/>
</dbReference>
<gene>
    <name evidence="8" type="ORF">FF100_00325</name>
</gene>
<dbReference type="GO" id="GO:0005886">
    <property type="term" value="C:plasma membrane"/>
    <property type="evidence" value="ECO:0007669"/>
    <property type="project" value="UniProtKB-SubCell"/>
</dbReference>
<comment type="subcellular location">
    <subcellularLocation>
        <location evidence="1">Cell membrane</location>
    </subcellularLocation>
</comment>
<feature type="domain" description="Glycosyltransferase 2-like" evidence="7">
    <location>
        <begin position="42"/>
        <end position="174"/>
    </location>
</feature>
<keyword evidence="4 8" id="KW-0808">Transferase</keyword>
<dbReference type="InterPro" id="IPR001173">
    <property type="entry name" value="Glyco_trans_2-like"/>
</dbReference>
<dbReference type="InterPro" id="IPR029044">
    <property type="entry name" value="Nucleotide-diphossugar_trans"/>
</dbReference>
<keyword evidence="3" id="KW-0328">Glycosyltransferase</keyword>
<comment type="caution">
    <text evidence="8">The sequence shown here is derived from an EMBL/GenBank/DDBJ whole genome shotgun (WGS) entry which is preliminary data.</text>
</comment>
<reference evidence="8 9" key="1">
    <citation type="submission" date="2019-06" db="EMBL/GenBank/DDBJ databases">
        <title>Genome of Methylobacterium sp. 17Sr1-39.</title>
        <authorList>
            <person name="Seo T."/>
        </authorList>
    </citation>
    <scope>NUCLEOTIDE SEQUENCE [LARGE SCALE GENOMIC DNA]</scope>
    <source>
        <strain evidence="8 9">17Sr1-39</strain>
    </source>
</reference>
<dbReference type="PANTHER" id="PTHR43646">
    <property type="entry name" value="GLYCOSYLTRANSFERASE"/>
    <property type="match status" value="1"/>
</dbReference>
<dbReference type="AlphaFoldDB" id="A0A5C4LLX0"/>
<dbReference type="OrthoDB" id="114108at2"/>
<evidence type="ECO:0000256" key="4">
    <source>
        <dbReference type="ARBA" id="ARBA00022679"/>
    </source>
</evidence>
<keyword evidence="5" id="KW-0472">Membrane</keyword>
<sequence>MTYVGRQGLPVRRGGSPETPRVTDRDGRKPEPGGPPPPGCIVAVPVRNEVDRIAACLRALATQEGIGEGALGVVLFLNNCTDGTAEAVAALAPSLRLPLRVIERDFAGAQAGWARREAMEAAAAWLDESPSETAPDGVILTTDADSRVPPDWVARNLTALAQGADAIAGTIALDAAEAARLPDALHARGRLEGAYEAALIALEAWIDPVAHDPWPRHATRSGATLAVRLSAYRAAGGMPAIPLGEDRAFVAALLAADARVRHAPDIVVVTSGRLDGRAPGGAADTMRRRCEAPESPCDPRLEPLWRALFRFAWRRRLRRLHAAGRLDRTGLWAPWLRIGADAARRIAALPTLGARLAAIEVQSPLLAPRPLRPGALPRHIRGAHRLLAGLRHGAQSRQVLRGLRPGKTRPALGQASEPASHA</sequence>
<evidence type="ECO:0000256" key="1">
    <source>
        <dbReference type="ARBA" id="ARBA00004236"/>
    </source>
</evidence>
<keyword evidence="2" id="KW-1003">Cell membrane</keyword>
<evidence type="ECO:0000313" key="8">
    <source>
        <dbReference type="EMBL" id="TNC15759.1"/>
    </source>
</evidence>
<dbReference type="SUPFAM" id="SSF53448">
    <property type="entry name" value="Nucleotide-diphospho-sugar transferases"/>
    <property type="match status" value="1"/>
</dbReference>
<name>A0A5C4LLX0_9HYPH</name>
<proteinExistence type="predicted"/>
<organism evidence="8 9">
    <name type="scientific">Methylobacterium terricola</name>
    <dbReference type="NCBI Taxonomy" id="2583531"/>
    <lineage>
        <taxon>Bacteria</taxon>
        <taxon>Pseudomonadati</taxon>
        <taxon>Pseudomonadota</taxon>
        <taxon>Alphaproteobacteria</taxon>
        <taxon>Hyphomicrobiales</taxon>
        <taxon>Methylobacteriaceae</taxon>
        <taxon>Methylobacterium</taxon>
    </lineage>
</organism>
<dbReference type="Pfam" id="PF00535">
    <property type="entry name" value="Glycos_transf_2"/>
    <property type="match status" value="1"/>
</dbReference>
<evidence type="ECO:0000256" key="3">
    <source>
        <dbReference type="ARBA" id="ARBA00022676"/>
    </source>
</evidence>
<evidence type="ECO:0000256" key="2">
    <source>
        <dbReference type="ARBA" id="ARBA00022475"/>
    </source>
</evidence>
<evidence type="ECO:0000256" key="6">
    <source>
        <dbReference type="SAM" id="MobiDB-lite"/>
    </source>
</evidence>
<dbReference type="Proteomes" id="UP000305267">
    <property type="component" value="Unassembled WGS sequence"/>
</dbReference>
<evidence type="ECO:0000256" key="5">
    <source>
        <dbReference type="ARBA" id="ARBA00023136"/>
    </source>
</evidence>
<evidence type="ECO:0000259" key="7">
    <source>
        <dbReference type="Pfam" id="PF00535"/>
    </source>
</evidence>
<feature type="compositionally biased region" description="Basic and acidic residues" evidence="6">
    <location>
        <begin position="21"/>
        <end position="31"/>
    </location>
</feature>
<feature type="region of interest" description="Disordered" evidence="6">
    <location>
        <begin position="402"/>
        <end position="422"/>
    </location>
</feature>